<evidence type="ECO:0000313" key="2">
    <source>
        <dbReference type="Proteomes" id="UP000076532"/>
    </source>
</evidence>
<sequence>MNRECQKVDWPKHKNLCKHIAKNYEFLRADTTGTATSLASKTRRWIQAQRPLLSWAVINALTLQTTPDRCRAEVLVLILKKSSHKDILRYFTVEGVTVWSLDELKAAFHKKDPDQDPTFDDILEDSRQIYANGGIGVALLVIFVDSDSTCTIHVIPFQLKNRLTENDLPSESRWASLLIEMVAAGQVL</sequence>
<gene>
    <name evidence="1" type="ORF">FIBSPDRAFT_82067</name>
</gene>
<dbReference type="OrthoDB" id="432970at2759"/>
<accession>A0A166E709</accession>
<evidence type="ECO:0008006" key="3">
    <source>
        <dbReference type="Google" id="ProtNLM"/>
    </source>
</evidence>
<name>A0A166E709_9AGAM</name>
<proteinExistence type="predicted"/>
<dbReference type="Proteomes" id="UP000076532">
    <property type="component" value="Unassembled WGS sequence"/>
</dbReference>
<dbReference type="AlphaFoldDB" id="A0A166E709"/>
<reference evidence="1 2" key="1">
    <citation type="journal article" date="2016" name="Mol. Biol. Evol.">
        <title>Comparative Genomics of Early-Diverging Mushroom-Forming Fungi Provides Insights into the Origins of Lignocellulose Decay Capabilities.</title>
        <authorList>
            <person name="Nagy L.G."/>
            <person name="Riley R."/>
            <person name="Tritt A."/>
            <person name="Adam C."/>
            <person name="Daum C."/>
            <person name="Floudas D."/>
            <person name="Sun H."/>
            <person name="Yadav J.S."/>
            <person name="Pangilinan J."/>
            <person name="Larsson K.H."/>
            <person name="Matsuura K."/>
            <person name="Barry K."/>
            <person name="Labutti K."/>
            <person name="Kuo R."/>
            <person name="Ohm R.A."/>
            <person name="Bhattacharya S.S."/>
            <person name="Shirouzu T."/>
            <person name="Yoshinaga Y."/>
            <person name="Martin F.M."/>
            <person name="Grigoriev I.V."/>
            <person name="Hibbett D.S."/>
        </authorList>
    </citation>
    <scope>NUCLEOTIDE SEQUENCE [LARGE SCALE GENOMIC DNA]</scope>
    <source>
        <strain evidence="1 2">CBS 109695</strain>
    </source>
</reference>
<dbReference type="EMBL" id="KV417604">
    <property type="protein sequence ID" value="KZP15458.1"/>
    <property type="molecule type" value="Genomic_DNA"/>
</dbReference>
<evidence type="ECO:0000313" key="1">
    <source>
        <dbReference type="EMBL" id="KZP15458.1"/>
    </source>
</evidence>
<protein>
    <recommendedName>
        <fullName evidence="3">MYND-type domain-containing protein</fullName>
    </recommendedName>
</protein>
<organism evidence="1 2">
    <name type="scientific">Athelia psychrophila</name>
    <dbReference type="NCBI Taxonomy" id="1759441"/>
    <lineage>
        <taxon>Eukaryota</taxon>
        <taxon>Fungi</taxon>
        <taxon>Dikarya</taxon>
        <taxon>Basidiomycota</taxon>
        <taxon>Agaricomycotina</taxon>
        <taxon>Agaricomycetes</taxon>
        <taxon>Agaricomycetidae</taxon>
        <taxon>Atheliales</taxon>
        <taxon>Atheliaceae</taxon>
        <taxon>Athelia</taxon>
    </lineage>
</organism>
<keyword evidence="2" id="KW-1185">Reference proteome</keyword>